<feature type="domain" description="UBC core" evidence="2">
    <location>
        <begin position="49"/>
        <end position="200"/>
    </location>
</feature>
<dbReference type="Gene3D" id="3.10.110.10">
    <property type="entry name" value="Ubiquitin Conjugating Enzyme"/>
    <property type="match status" value="1"/>
</dbReference>
<dbReference type="AlphaFoldDB" id="A0A6U3YNG3"/>
<proteinExistence type="predicted"/>
<name>A0A6U3YNG3_9STRA</name>
<feature type="compositionally biased region" description="Polar residues" evidence="1">
    <location>
        <begin position="1"/>
        <end position="19"/>
    </location>
</feature>
<dbReference type="SMART" id="SM00212">
    <property type="entry name" value="UBCc"/>
    <property type="match status" value="1"/>
</dbReference>
<evidence type="ECO:0000313" key="3">
    <source>
        <dbReference type="EMBL" id="CAE4664232.1"/>
    </source>
</evidence>
<accession>A0A6U3YNG3</accession>
<evidence type="ECO:0000256" key="1">
    <source>
        <dbReference type="SAM" id="MobiDB-lite"/>
    </source>
</evidence>
<gene>
    <name evidence="3" type="ORF">DBRI00130_LOCUS42263</name>
</gene>
<dbReference type="InterPro" id="IPR000608">
    <property type="entry name" value="UBC"/>
</dbReference>
<protein>
    <recommendedName>
        <fullName evidence="2">UBC core domain-containing protein</fullName>
    </recommendedName>
</protein>
<reference evidence="3" key="1">
    <citation type="submission" date="2021-01" db="EMBL/GenBank/DDBJ databases">
        <authorList>
            <person name="Corre E."/>
            <person name="Pelletier E."/>
            <person name="Niang G."/>
            <person name="Scheremetjew M."/>
            <person name="Finn R."/>
            <person name="Kale V."/>
            <person name="Holt S."/>
            <person name="Cochrane G."/>
            <person name="Meng A."/>
            <person name="Brown T."/>
            <person name="Cohen L."/>
        </authorList>
    </citation>
    <scope>NUCLEOTIDE SEQUENCE</scope>
    <source>
        <strain evidence="3">GSO104</strain>
    </source>
</reference>
<organism evidence="3">
    <name type="scientific">Ditylum brightwellii</name>
    <dbReference type="NCBI Taxonomy" id="49249"/>
    <lineage>
        <taxon>Eukaryota</taxon>
        <taxon>Sar</taxon>
        <taxon>Stramenopiles</taxon>
        <taxon>Ochrophyta</taxon>
        <taxon>Bacillariophyta</taxon>
        <taxon>Mediophyceae</taxon>
        <taxon>Lithodesmiophycidae</taxon>
        <taxon>Lithodesmiales</taxon>
        <taxon>Lithodesmiaceae</taxon>
        <taxon>Ditylum</taxon>
    </lineage>
</organism>
<dbReference type="PROSITE" id="PS50127">
    <property type="entry name" value="UBC_2"/>
    <property type="match status" value="1"/>
</dbReference>
<sequence length="254" mass="28951">MRRSTPRSTPGATRGSYTPSPGGGGIYPSRRNPSGLSPIASEAEREQALRDYKVTIEYKHLKQHAPGGVYLIPSLDSLRTFHGVIFVRRGPFTNGIFKFQVTLPERYNDVNAWPQITFSSYVYNPHVNVETGELDVRVAYPTWDPHRHYLVTVLTYLKKIFYMKNFGDDAVANVEARDLARSDPSAYRKKVESCVKESQRSVFVNDPGCTARFTEEQACHQVLRDLMHERLNDPATLTKNKILEMVREASRKKK</sequence>
<dbReference type="Pfam" id="PF00179">
    <property type="entry name" value="UQ_con"/>
    <property type="match status" value="1"/>
</dbReference>
<evidence type="ECO:0000259" key="2">
    <source>
        <dbReference type="PROSITE" id="PS50127"/>
    </source>
</evidence>
<dbReference type="InterPro" id="IPR016135">
    <property type="entry name" value="UBQ-conjugating_enzyme/RWD"/>
</dbReference>
<dbReference type="CDD" id="cd23814">
    <property type="entry name" value="UEV_AKTIP"/>
    <property type="match status" value="1"/>
</dbReference>
<feature type="region of interest" description="Disordered" evidence="1">
    <location>
        <begin position="1"/>
        <end position="37"/>
    </location>
</feature>
<dbReference type="SUPFAM" id="SSF54495">
    <property type="entry name" value="UBC-like"/>
    <property type="match status" value="1"/>
</dbReference>
<dbReference type="EMBL" id="HBNS01058780">
    <property type="protein sequence ID" value="CAE4664232.1"/>
    <property type="molecule type" value="Transcribed_RNA"/>
</dbReference>